<proteinExistence type="predicted"/>
<reference evidence="2" key="1">
    <citation type="submission" date="2019-04" db="EMBL/GenBank/DDBJ databases">
        <title>Nocardioides xinjiangensis sp. nov.</title>
        <authorList>
            <person name="Liu S."/>
        </authorList>
    </citation>
    <scope>NUCLEOTIDE SEQUENCE [LARGE SCALE GENOMIC DNA]</scope>
    <source>
        <strain evidence="2">18</strain>
    </source>
</reference>
<sequence length="127" mass="13747">MLNPEAARARLEERKARFEQMASQTQAMAEQMKALSVTVSDSNGLITVKVDSTGNLTGIELSDRTRRVTPDVVSRTIMETIAEAKRRIVEQTGEVIAATVGADSETGKAVAASLKQRLDSDAEGQRQ</sequence>
<reference evidence="1 2" key="2">
    <citation type="submission" date="2019-05" db="EMBL/GenBank/DDBJ databases">
        <title>Glycomyces buryatensis sp. nov.</title>
        <authorList>
            <person name="Nikitina E."/>
        </authorList>
    </citation>
    <scope>NUCLEOTIDE SEQUENCE [LARGE SCALE GENOMIC DNA]</scope>
    <source>
        <strain evidence="1 2">18</strain>
    </source>
</reference>
<accession>A0A4S8Q8S6</accession>
<dbReference type="AlphaFoldDB" id="A0A4S8Q8S6"/>
<dbReference type="RefSeq" id="WP_136535206.1">
    <property type="nucleotide sequence ID" value="NZ_STGY01000055.1"/>
</dbReference>
<protein>
    <submittedName>
        <fullName evidence="1">YbaB/EbfC family nucleoid-associated protein</fullName>
    </submittedName>
</protein>
<organism evidence="1 2">
    <name type="scientific">Glycomyces buryatensis</name>
    <dbReference type="NCBI Taxonomy" id="2570927"/>
    <lineage>
        <taxon>Bacteria</taxon>
        <taxon>Bacillati</taxon>
        <taxon>Actinomycetota</taxon>
        <taxon>Actinomycetes</taxon>
        <taxon>Glycomycetales</taxon>
        <taxon>Glycomycetaceae</taxon>
        <taxon>Glycomyces</taxon>
    </lineage>
</organism>
<dbReference type="SUPFAM" id="SSF82607">
    <property type="entry name" value="YbaB-like"/>
    <property type="match status" value="1"/>
</dbReference>
<dbReference type="OrthoDB" id="3695809at2"/>
<dbReference type="GO" id="GO:0003677">
    <property type="term" value="F:DNA binding"/>
    <property type="evidence" value="ECO:0007669"/>
    <property type="project" value="InterPro"/>
</dbReference>
<keyword evidence="2" id="KW-1185">Reference proteome</keyword>
<dbReference type="Pfam" id="PF02575">
    <property type="entry name" value="YbaB_DNA_bd"/>
    <property type="match status" value="1"/>
</dbReference>
<name>A0A4S8Q8S6_9ACTN</name>
<evidence type="ECO:0000313" key="1">
    <source>
        <dbReference type="EMBL" id="THV40807.1"/>
    </source>
</evidence>
<dbReference type="EMBL" id="STGY01000055">
    <property type="protein sequence ID" value="THV40807.1"/>
    <property type="molecule type" value="Genomic_DNA"/>
</dbReference>
<dbReference type="InterPro" id="IPR036894">
    <property type="entry name" value="YbaB-like_sf"/>
</dbReference>
<dbReference type="Gene3D" id="3.30.1310.10">
    <property type="entry name" value="Nucleoid-associated protein YbaB-like domain"/>
    <property type="match status" value="1"/>
</dbReference>
<comment type="caution">
    <text evidence="1">The sequence shown here is derived from an EMBL/GenBank/DDBJ whole genome shotgun (WGS) entry which is preliminary data.</text>
</comment>
<dbReference type="Proteomes" id="UP000308760">
    <property type="component" value="Unassembled WGS sequence"/>
</dbReference>
<dbReference type="InterPro" id="IPR004401">
    <property type="entry name" value="YbaB/EbfC"/>
</dbReference>
<evidence type="ECO:0000313" key="2">
    <source>
        <dbReference type="Proteomes" id="UP000308760"/>
    </source>
</evidence>
<gene>
    <name evidence="1" type="ORF">FAB82_14255</name>
</gene>